<dbReference type="AlphaFoldDB" id="A0A1V1P9V7"/>
<dbReference type="SUPFAM" id="SSF52980">
    <property type="entry name" value="Restriction endonuclease-like"/>
    <property type="match status" value="1"/>
</dbReference>
<evidence type="ECO:0000256" key="1">
    <source>
        <dbReference type="SAM" id="Coils"/>
    </source>
</evidence>
<dbReference type="InterPro" id="IPR011335">
    <property type="entry name" value="Restrct_endonuc-II-like"/>
</dbReference>
<feature type="coiled-coil region" evidence="1">
    <location>
        <begin position="103"/>
        <end position="166"/>
    </location>
</feature>
<dbReference type="EMBL" id="ATBP01000233">
    <property type="protein sequence ID" value="ETR71709.1"/>
    <property type="molecule type" value="Genomic_DNA"/>
</dbReference>
<dbReference type="Gene3D" id="3.90.1570.10">
    <property type="entry name" value="tt1808, chain A"/>
    <property type="match status" value="1"/>
</dbReference>
<protein>
    <recommendedName>
        <fullName evidence="2">Putative restriction endonuclease domain-containing protein</fullName>
    </recommendedName>
</protein>
<keyword evidence="1" id="KW-0175">Coiled coil</keyword>
<evidence type="ECO:0000313" key="3">
    <source>
        <dbReference type="EMBL" id="ETR71709.1"/>
    </source>
</evidence>
<accession>A0A1V1P9V7</accession>
<dbReference type="InterPro" id="IPR008538">
    <property type="entry name" value="Uma2"/>
</dbReference>
<proteinExistence type="predicted"/>
<dbReference type="Proteomes" id="UP000189670">
    <property type="component" value="Unassembled WGS sequence"/>
</dbReference>
<gene>
    <name evidence="3" type="ORF">OMM_02291</name>
</gene>
<evidence type="ECO:0000259" key="2">
    <source>
        <dbReference type="Pfam" id="PF05685"/>
    </source>
</evidence>
<dbReference type="InterPro" id="IPR012296">
    <property type="entry name" value="Nuclease_put_TT1808"/>
</dbReference>
<reference evidence="4" key="1">
    <citation type="submission" date="2012-11" db="EMBL/GenBank/DDBJ databases">
        <authorList>
            <person name="Lucero-Rivera Y.E."/>
            <person name="Tovar-Ramirez D."/>
        </authorList>
    </citation>
    <scope>NUCLEOTIDE SEQUENCE [LARGE SCALE GENOMIC DNA]</scope>
    <source>
        <strain evidence="4">Araruama</strain>
    </source>
</reference>
<evidence type="ECO:0000313" key="4">
    <source>
        <dbReference type="Proteomes" id="UP000189670"/>
    </source>
</evidence>
<name>A0A1V1P9V7_9BACT</name>
<organism evidence="3 4">
    <name type="scientific">Candidatus Magnetoglobus multicellularis str. Araruama</name>
    <dbReference type="NCBI Taxonomy" id="890399"/>
    <lineage>
        <taxon>Bacteria</taxon>
        <taxon>Pseudomonadati</taxon>
        <taxon>Thermodesulfobacteriota</taxon>
        <taxon>Desulfobacteria</taxon>
        <taxon>Desulfobacterales</taxon>
        <taxon>Desulfobacteraceae</taxon>
        <taxon>Candidatus Magnetoglobus</taxon>
    </lineage>
</organism>
<comment type="caution">
    <text evidence="3">The sequence shown here is derived from an EMBL/GenBank/DDBJ whole genome shotgun (WGS) entry which is preliminary data.</text>
</comment>
<sequence length="174" mass="20281">MSHSKQKYIDRDTIDKKREYSQGKVKEYYIIDYKKDQTLFYSLNTNGGYSLVKPKNGIIRSTVLPGFQFRESDIYVRPDPVNLINDPIYQSFVAIDLQKERKARDAALKIAEQERKAREQERKAKDTALKMAEQERKGKEIALQQAQDALQQVENERIAKEKLQQLLIDSGIKL</sequence>
<dbReference type="Pfam" id="PF05685">
    <property type="entry name" value="Uma2"/>
    <property type="match status" value="1"/>
</dbReference>
<feature type="domain" description="Putative restriction endonuclease" evidence="2">
    <location>
        <begin position="11"/>
        <end position="69"/>
    </location>
</feature>